<dbReference type="InterPro" id="IPR050219">
    <property type="entry name" value="DnaG_primase"/>
</dbReference>
<dbReference type="FunFam" id="3.90.580.10:FF:000001">
    <property type="entry name" value="DNA primase"/>
    <property type="match status" value="1"/>
</dbReference>
<evidence type="ECO:0000256" key="13">
    <source>
        <dbReference type="SAM" id="Coils"/>
    </source>
</evidence>
<evidence type="ECO:0000256" key="11">
    <source>
        <dbReference type="ARBA" id="ARBA00023125"/>
    </source>
</evidence>
<dbReference type="PANTHER" id="PTHR30313:SF2">
    <property type="entry name" value="DNA PRIMASE"/>
    <property type="match status" value="1"/>
</dbReference>
<evidence type="ECO:0000256" key="5">
    <source>
        <dbReference type="ARBA" id="ARBA00022695"/>
    </source>
</evidence>
<dbReference type="Proteomes" id="UP000426444">
    <property type="component" value="Chromosome"/>
</dbReference>
<comment type="cofactor">
    <cofactor evidence="1">
        <name>Zn(2+)</name>
        <dbReference type="ChEBI" id="CHEBI:29105"/>
    </cofactor>
</comment>
<keyword evidence="7" id="KW-0479">Metal-binding</keyword>
<keyword evidence="12" id="KW-0804">Transcription</keyword>
<dbReference type="SMART" id="SM00400">
    <property type="entry name" value="ZnF_CHCC"/>
    <property type="match status" value="1"/>
</dbReference>
<keyword evidence="10" id="KW-0460">Magnesium</keyword>
<dbReference type="GO" id="GO:0006269">
    <property type="term" value="P:DNA replication, synthesis of primer"/>
    <property type="evidence" value="ECO:0007669"/>
    <property type="project" value="UniProtKB-KW"/>
</dbReference>
<evidence type="ECO:0000256" key="7">
    <source>
        <dbReference type="ARBA" id="ARBA00022723"/>
    </source>
</evidence>
<feature type="coiled-coil region" evidence="13">
    <location>
        <begin position="99"/>
        <end position="139"/>
    </location>
</feature>
<keyword evidence="3" id="KW-0639">Primosome</keyword>
<dbReference type="InterPro" id="IPR002694">
    <property type="entry name" value="Znf_CHC2"/>
</dbReference>
<evidence type="ECO:0000256" key="6">
    <source>
        <dbReference type="ARBA" id="ARBA00022705"/>
    </source>
</evidence>
<dbReference type="Pfam" id="PF01807">
    <property type="entry name" value="Zn_ribbon_DnaG"/>
    <property type="match status" value="1"/>
</dbReference>
<name>A0A6I6D8U0_9FIRM</name>
<feature type="domain" description="Zinc finger CHC2-type" evidence="14">
    <location>
        <begin position="33"/>
        <end position="87"/>
    </location>
</feature>
<dbReference type="GO" id="GO:0003677">
    <property type="term" value="F:DNA binding"/>
    <property type="evidence" value="ECO:0007669"/>
    <property type="project" value="UniProtKB-KW"/>
</dbReference>
<evidence type="ECO:0000256" key="3">
    <source>
        <dbReference type="ARBA" id="ARBA00022515"/>
    </source>
</evidence>
<proteinExistence type="predicted"/>
<reference evidence="16" key="1">
    <citation type="journal article" date="2019" name="Microbiology">
        <title>Complete Genome Sequence of an Uncultured Bacterium of the Candidate Phylum Bipolaricaulota.</title>
        <authorList>
            <person name="Kadnikov V.V."/>
            <person name="Mardanov A.V."/>
            <person name="Beletsky A.V."/>
            <person name="Frank Y.A."/>
            <person name="Karnachuk O.V."/>
            <person name="Ravin N.V."/>
        </authorList>
    </citation>
    <scope>NUCLEOTIDE SEQUENCE [LARGE SCALE GENOMIC DNA]</scope>
</reference>
<organism evidence="15 16">
    <name type="scientific">Candidatus Syntrophocurvum alkaliphilum</name>
    <dbReference type="NCBI Taxonomy" id="2293317"/>
    <lineage>
        <taxon>Bacteria</taxon>
        <taxon>Bacillati</taxon>
        <taxon>Bacillota</taxon>
        <taxon>Clostridia</taxon>
        <taxon>Eubacteriales</taxon>
        <taxon>Syntrophomonadaceae</taxon>
        <taxon>Candidatus Syntrophocurvum</taxon>
    </lineage>
</organism>
<protein>
    <submittedName>
        <fullName evidence="15">DNA primase DnaG</fullName>
    </submittedName>
</protein>
<dbReference type="GO" id="GO:0000428">
    <property type="term" value="C:DNA-directed RNA polymerase complex"/>
    <property type="evidence" value="ECO:0007669"/>
    <property type="project" value="UniProtKB-KW"/>
</dbReference>
<keyword evidence="9" id="KW-0862">Zinc</keyword>
<dbReference type="Gene3D" id="3.90.580.10">
    <property type="entry name" value="Zinc finger, CHC2-type domain"/>
    <property type="match status" value="1"/>
</dbReference>
<dbReference type="PANTHER" id="PTHR30313">
    <property type="entry name" value="DNA PRIMASE"/>
    <property type="match status" value="1"/>
</dbReference>
<gene>
    <name evidence="15" type="ORF">SYNTR_0702</name>
</gene>
<evidence type="ECO:0000259" key="14">
    <source>
        <dbReference type="SMART" id="SM00400"/>
    </source>
</evidence>
<evidence type="ECO:0000313" key="15">
    <source>
        <dbReference type="EMBL" id="QGT99295.1"/>
    </source>
</evidence>
<dbReference type="EMBL" id="CP046457">
    <property type="protein sequence ID" value="QGT99295.1"/>
    <property type="molecule type" value="Genomic_DNA"/>
</dbReference>
<evidence type="ECO:0000256" key="4">
    <source>
        <dbReference type="ARBA" id="ARBA00022679"/>
    </source>
</evidence>
<evidence type="ECO:0000256" key="2">
    <source>
        <dbReference type="ARBA" id="ARBA00022478"/>
    </source>
</evidence>
<keyword evidence="5" id="KW-0548">Nucleotidyltransferase</keyword>
<dbReference type="GO" id="GO:0003899">
    <property type="term" value="F:DNA-directed RNA polymerase activity"/>
    <property type="evidence" value="ECO:0007669"/>
    <property type="project" value="InterPro"/>
</dbReference>
<keyword evidence="16" id="KW-1185">Reference proteome</keyword>
<accession>A0A6I6D8U0</accession>
<dbReference type="GO" id="GO:0005737">
    <property type="term" value="C:cytoplasm"/>
    <property type="evidence" value="ECO:0007669"/>
    <property type="project" value="TreeGrafter"/>
</dbReference>
<dbReference type="SUPFAM" id="SSF57783">
    <property type="entry name" value="Zinc beta-ribbon"/>
    <property type="match status" value="1"/>
</dbReference>
<dbReference type="AlphaFoldDB" id="A0A6I6D8U0"/>
<evidence type="ECO:0000313" key="16">
    <source>
        <dbReference type="Proteomes" id="UP000426444"/>
    </source>
</evidence>
<keyword evidence="8" id="KW-0863">Zinc-finger</keyword>
<dbReference type="KEGG" id="salq:SYNTR_0702"/>
<evidence type="ECO:0000256" key="8">
    <source>
        <dbReference type="ARBA" id="ARBA00022771"/>
    </source>
</evidence>
<dbReference type="InterPro" id="IPR036977">
    <property type="entry name" value="DNA_primase_Znf_CHC2"/>
</dbReference>
<evidence type="ECO:0000256" key="9">
    <source>
        <dbReference type="ARBA" id="ARBA00022833"/>
    </source>
</evidence>
<dbReference type="GO" id="GO:0008270">
    <property type="term" value="F:zinc ion binding"/>
    <property type="evidence" value="ECO:0007669"/>
    <property type="project" value="UniProtKB-KW"/>
</dbReference>
<keyword evidence="11" id="KW-0238">DNA-binding</keyword>
<evidence type="ECO:0000256" key="10">
    <source>
        <dbReference type="ARBA" id="ARBA00022842"/>
    </source>
</evidence>
<keyword evidence="4" id="KW-0808">Transferase</keyword>
<evidence type="ECO:0000256" key="1">
    <source>
        <dbReference type="ARBA" id="ARBA00001947"/>
    </source>
</evidence>
<keyword evidence="13" id="KW-0175">Coiled coil</keyword>
<sequence>MISMITAKRLKEQANIVNFIIQHVELQRKGRNYQGLCPFHQESTPSFVVSPEKGRFKCFGCGATGDVYDFLMKYHNIDFKKALGIVAAGEGIRLEGVNKKDFQKIKEEAERRKLEKLKEQELQNRVDDWLNKLEIIEDVAYRVLRDIPLRKELDKNTIENIFNAIPRINEHFFNLQYGTNQQKIITLVELRWGGGILRGRTEEN</sequence>
<evidence type="ECO:0000256" key="12">
    <source>
        <dbReference type="ARBA" id="ARBA00023163"/>
    </source>
</evidence>
<keyword evidence="2" id="KW-0240">DNA-directed RNA polymerase</keyword>
<dbReference type="GO" id="GO:1990077">
    <property type="term" value="C:primosome complex"/>
    <property type="evidence" value="ECO:0007669"/>
    <property type="project" value="UniProtKB-KW"/>
</dbReference>
<keyword evidence="6" id="KW-0235">DNA replication</keyword>